<evidence type="ECO:0000256" key="2">
    <source>
        <dbReference type="ARBA" id="ARBA00023315"/>
    </source>
</evidence>
<dbReference type="PANTHER" id="PTHR43877">
    <property type="entry name" value="AMINOALKYLPHOSPHONATE N-ACETYLTRANSFERASE-RELATED-RELATED"/>
    <property type="match status" value="1"/>
</dbReference>
<name>A0A369TPM1_9RHOB</name>
<evidence type="ECO:0000259" key="3">
    <source>
        <dbReference type="PROSITE" id="PS51186"/>
    </source>
</evidence>
<dbReference type="RefSeq" id="WP_114511069.1">
    <property type="nucleotide sequence ID" value="NZ_QPMK01000007.1"/>
</dbReference>
<dbReference type="EMBL" id="QPMK01000007">
    <property type="protein sequence ID" value="RDD66077.1"/>
    <property type="molecule type" value="Genomic_DNA"/>
</dbReference>
<keyword evidence="1 4" id="KW-0808">Transferase</keyword>
<sequence length="153" mass="16289">MKIRPTTKADTGPISAMLGALRDAGKRIRPCDPDFVRATYVSNPELVASQVAEDDTGRILGLQVLLLPGPDDPFDVPEGYGNIGTHVAPDAARQGIGRRLFAATLQAARAAALPALDANIAADNDDGLTYYEAMGFRTDRTGEGRIVKRLILS</sequence>
<gene>
    <name evidence="4" type="ORF">DU478_11265</name>
</gene>
<reference evidence="4 5" key="1">
    <citation type="submission" date="2018-07" db="EMBL/GenBank/DDBJ databases">
        <title>Thalassococcus profundi sp. nov., a marine bacterium isolated from deep seawater of Okinawa Trough.</title>
        <authorList>
            <person name="Yu M."/>
        </authorList>
    </citation>
    <scope>NUCLEOTIDE SEQUENCE [LARGE SCALE GENOMIC DNA]</scope>
    <source>
        <strain evidence="4 5">WRAS1</strain>
    </source>
</reference>
<comment type="caution">
    <text evidence="4">The sequence shown here is derived from an EMBL/GenBank/DDBJ whole genome shotgun (WGS) entry which is preliminary data.</text>
</comment>
<organism evidence="4 5">
    <name type="scientific">Thalassococcus profundi</name>
    <dbReference type="NCBI Taxonomy" id="2282382"/>
    <lineage>
        <taxon>Bacteria</taxon>
        <taxon>Pseudomonadati</taxon>
        <taxon>Pseudomonadota</taxon>
        <taxon>Alphaproteobacteria</taxon>
        <taxon>Rhodobacterales</taxon>
        <taxon>Roseobacteraceae</taxon>
        <taxon>Thalassococcus</taxon>
    </lineage>
</organism>
<evidence type="ECO:0000313" key="5">
    <source>
        <dbReference type="Proteomes" id="UP000253977"/>
    </source>
</evidence>
<protein>
    <submittedName>
        <fullName evidence="4">GNAT family N-acetyltransferase</fullName>
    </submittedName>
</protein>
<evidence type="ECO:0000256" key="1">
    <source>
        <dbReference type="ARBA" id="ARBA00022679"/>
    </source>
</evidence>
<keyword evidence="5" id="KW-1185">Reference proteome</keyword>
<keyword evidence="2" id="KW-0012">Acyltransferase</keyword>
<dbReference type="Gene3D" id="3.40.630.30">
    <property type="match status" value="1"/>
</dbReference>
<evidence type="ECO:0000313" key="4">
    <source>
        <dbReference type="EMBL" id="RDD66077.1"/>
    </source>
</evidence>
<dbReference type="PROSITE" id="PS51186">
    <property type="entry name" value="GNAT"/>
    <property type="match status" value="1"/>
</dbReference>
<proteinExistence type="predicted"/>
<dbReference type="InterPro" id="IPR050832">
    <property type="entry name" value="Bact_Acetyltransf"/>
</dbReference>
<accession>A0A369TPM1</accession>
<feature type="domain" description="N-acetyltransferase" evidence="3">
    <location>
        <begin position="1"/>
        <end position="153"/>
    </location>
</feature>
<dbReference type="InterPro" id="IPR016181">
    <property type="entry name" value="Acyl_CoA_acyltransferase"/>
</dbReference>
<dbReference type="Pfam" id="PF00583">
    <property type="entry name" value="Acetyltransf_1"/>
    <property type="match status" value="1"/>
</dbReference>
<dbReference type="OrthoDB" id="5997585at2"/>
<dbReference type="SUPFAM" id="SSF55729">
    <property type="entry name" value="Acyl-CoA N-acyltransferases (Nat)"/>
    <property type="match status" value="1"/>
</dbReference>
<dbReference type="AlphaFoldDB" id="A0A369TPM1"/>
<dbReference type="Proteomes" id="UP000253977">
    <property type="component" value="Unassembled WGS sequence"/>
</dbReference>
<dbReference type="InterPro" id="IPR000182">
    <property type="entry name" value="GNAT_dom"/>
</dbReference>
<dbReference type="GO" id="GO:0016747">
    <property type="term" value="F:acyltransferase activity, transferring groups other than amino-acyl groups"/>
    <property type="evidence" value="ECO:0007669"/>
    <property type="project" value="InterPro"/>
</dbReference>